<dbReference type="PANTHER" id="PTHR42852">
    <property type="entry name" value="THIOL:DISULFIDE INTERCHANGE PROTEIN DSBE"/>
    <property type="match status" value="1"/>
</dbReference>
<dbReference type="AlphaFoldDB" id="A0A8J8Q6N5"/>
<dbReference type="RefSeq" id="WP_148856202.1">
    <property type="nucleotide sequence ID" value="NZ_PHNJ01000001.1"/>
</dbReference>
<dbReference type="EMBL" id="PHNJ01000001">
    <property type="protein sequence ID" value="TYL40411.1"/>
    <property type="molecule type" value="Genomic_DNA"/>
</dbReference>
<feature type="domain" description="Thioredoxin" evidence="4">
    <location>
        <begin position="21"/>
        <end position="188"/>
    </location>
</feature>
<feature type="compositionally biased region" description="Acidic residues" evidence="3">
    <location>
        <begin position="238"/>
        <end position="260"/>
    </location>
</feature>
<dbReference type="OrthoDB" id="115386at2157"/>
<gene>
    <name evidence="5" type="ORF">CV102_02220</name>
</gene>
<evidence type="ECO:0000313" key="5">
    <source>
        <dbReference type="EMBL" id="TYL40411.1"/>
    </source>
</evidence>
<dbReference type="InterPro" id="IPR013766">
    <property type="entry name" value="Thioredoxin_domain"/>
</dbReference>
<dbReference type="InterPro" id="IPR036249">
    <property type="entry name" value="Thioredoxin-like_sf"/>
</dbReference>
<dbReference type="PROSITE" id="PS51352">
    <property type="entry name" value="THIOREDOXIN_2"/>
    <property type="match status" value="1"/>
</dbReference>
<feature type="region of interest" description="Disordered" evidence="3">
    <location>
        <begin position="31"/>
        <end position="63"/>
    </location>
</feature>
<dbReference type="Pfam" id="PF13905">
    <property type="entry name" value="Thioredoxin_8"/>
    <property type="match status" value="1"/>
</dbReference>
<sequence length="260" mass="27627">MRRRELVAGIGSVGVLAGAGALLRYGAPTFEDDEDSESMADENDSDDGPIDVETIDARGSDAGTLTVPSDDVTVLMFFVNACGNCQAQVSRLTEARAQLQAEYPDEVTFLSVTYDSREQISPDELRDWWTTNGGDGFVSYDASDLMREYSAVGYPVTIVVDADGEAHWRDTGVTAASSLVSAVESVLEAESDDEDDEDEEGEQDGTGAEEDADDDEGGPEDDDSSEDGDSTDGRESETGTETDADGSESEDETDGGNESD</sequence>
<dbReference type="Gene3D" id="3.40.30.10">
    <property type="entry name" value="Glutaredoxin"/>
    <property type="match status" value="1"/>
</dbReference>
<name>A0A8J8Q6N5_9EURY</name>
<organism evidence="5 6">
    <name type="scientific">Natronococcus pandeyae</name>
    <dbReference type="NCBI Taxonomy" id="2055836"/>
    <lineage>
        <taxon>Archaea</taxon>
        <taxon>Methanobacteriati</taxon>
        <taxon>Methanobacteriota</taxon>
        <taxon>Stenosarchaea group</taxon>
        <taxon>Halobacteria</taxon>
        <taxon>Halobacteriales</taxon>
        <taxon>Natrialbaceae</taxon>
        <taxon>Natronococcus</taxon>
    </lineage>
</organism>
<dbReference type="InterPro" id="IPR050553">
    <property type="entry name" value="Thioredoxin_ResA/DsbE_sf"/>
</dbReference>
<reference evidence="5" key="1">
    <citation type="submission" date="2017-11" db="EMBL/GenBank/DDBJ databases">
        <authorList>
            <person name="Kajale S.C."/>
            <person name="Sharma A."/>
        </authorList>
    </citation>
    <scope>NUCLEOTIDE SEQUENCE</scope>
    <source>
        <strain evidence="5">LS1_42</strain>
    </source>
</reference>
<keyword evidence="2" id="KW-0813">Transport</keyword>
<comment type="caution">
    <text evidence="5">The sequence shown here is derived from an EMBL/GenBank/DDBJ whole genome shotgun (WGS) entry which is preliminary data.</text>
</comment>
<proteinExistence type="inferred from homology"/>
<accession>A0A8J8Q6N5</accession>
<feature type="compositionally biased region" description="Acidic residues" evidence="3">
    <location>
        <begin position="31"/>
        <end position="54"/>
    </location>
</feature>
<protein>
    <submittedName>
        <fullName evidence="5">Alkyl hydroperoxide reductase</fullName>
    </submittedName>
</protein>
<dbReference type="SUPFAM" id="SSF52833">
    <property type="entry name" value="Thioredoxin-like"/>
    <property type="match status" value="1"/>
</dbReference>
<feature type="compositionally biased region" description="Acidic residues" evidence="3">
    <location>
        <begin position="187"/>
        <end position="230"/>
    </location>
</feature>
<evidence type="ECO:0000259" key="4">
    <source>
        <dbReference type="PROSITE" id="PS51352"/>
    </source>
</evidence>
<evidence type="ECO:0000256" key="3">
    <source>
        <dbReference type="SAM" id="MobiDB-lite"/>
    </source>
</evidence>
<evidence type="ECO:0000256" key="2">
    <source>
        <dbReference type="ARBA" id="ARBA00022982"/>
    </source>
</evidence>
<dbReference type="PANTHER" id="PTHR42852:SF17">
    <property type="entry name" value="THIOREDOXIN-LIKE PROTEIN HI_1115"/>
    <property type="match status" value="1"/>
</dbReference>
<keyword evidence="6" id="KW-1185">Reference proteome</keyword>
<comment type="similarity">
    <text evidence="1">Belongs to the glutaredoxin family.</text>
</comment>
<evidence type="ECO:0000256" key="1">
    <source>
        <dbReference type="ARBA" id="ARBA00007787"/>
    </source>
</evidence>
<evidence type="ECO:0000313" key="6">
    <source>
        <dbReference type="Proteomes" id="UP000766904"/>
    </source>
</evidence>
<feature type="region of interest" description="Disordered" evidence="3">
    <location>
        <begin position="184"/>
        <end position="260"/>
    </location>
</feature>
<dbReference type="Proteomes" id="UP000766904">
    <property type="component" value="Unassembled WGS sequence"/>
</dbReference>
<keyword evidence="2" id="KW-0249">Electron transport</keyword>
<dbReference type="InterPro" id="IPR012336">
    <property type="entry name" value="Thioredoxin-like_fold"/>
</dbReference>